<gene>
    <name evidence="1" type="ORF">F5144DRAFT_629886</name>
</gene>
<reference evidence="1 2" key="1">
    <citation type="journal article" date="2021" name="Nat. Commun.">
        <title>Genetic determinants of endophytism in the Arabidopsis root mycobiome.</title>
        <authorList>
            <person name="Mesny F."/>
            <person name="Miyauchi S."/>
            <person name="Thiergart T."/>
            <person name="Pickel B."/>
            <person name="Atanasova L."/>
            <person name="Karlsson M."/>
            <person name="Huettel B."/>
            <person name="Barry K.W."/>
            <person name="Haridas S."/>
            <person name="Chen C."/>
            <person name="Bauer D."/>
            <person name="Andreopoulos W."/>
            <person name="Pangilinan J."/>
            <person name="LaButti K."/>
            <person name="Riley R."/>
            <person name="Lipzen A."/>
            <person name="Clum A."/>
            <person name="Drula E."/>
            <person name="Henrissat B."/>
            <person name="Kohler A."/>
            <person name="Grigoriev I.V."/>
            <person name="Martin F.M."/>
            <person name="Hacquard S."/>
        </authorList>
    </citation>
    <scope>NUCLEOTIDE SEQUENCE [LARGE SCALE GENOMIC DNA]</scope>
    <source>
        <strain evidence="1 2">MPI-SDFR-AT-0079</strain>
    </source>
</reference>
<dbReference type="EMBL" id="JAGIZQ010000004">
    <property type="protein sequence ID" value="KAH6631964.1"/>
    <property type="molecule type" value="Genomic_DNA"/>
</dbReference>
<sequence length="612" mass="66373">MGGSQPPFMYQSVSRDDERFPAVKFDPKAVTRASYESKKPKPKPDGPLVSFNRHPDALMVPNGRKQKYSPMGQRTKSWIKGMRVVQMCLRVVQAIAAVGLIVTMSVSGLVGWVVIVTCAVVILHCIYSVFHHVRPAGARTPGSSAGYQFFAGLSDLCVLPLYAYGAIMTRNKNEEWKTTAPPDDPDVVKYMVPSVFYGLIGAGGLHLISLAISLWLGLMFRRIAYMPPDMNPLEANLTSRVHKRNKSSVTTTSTYSDEKRESELYDGSSSRPPSIPFMHTRQGSDLSLASGDSRLNLPSRQYQVPASNRNSTASQDLKRMSAPPPPAHRASYTEIPLGETGATSTRPVSVHSSCPSTGSVPSYRAEPISPAQTVQPRSARFTETWYASESLINRTQQRNRATPTPKNKAAYASLDASDGENSDSENDTFYTPARGTTTTTNENANHPNPLRSNPLATNDNTNTPTTPRRPRTPFSRLRNSVLSTISPNDRRVSGSQDITDQTHTPKALAVGSSGGPRNRLSSIQPDGAFFSKPYGELRAATPPVIVGGKDENLGVVAAAVRERERVVSSGNDYDLGSGAAGGAGMGRRNVSGKVAEEGRAGQRWSRYGVLNE</sequence>
<name>A0ACB7P927_9PEZI</name>
<organism evidence="1 2">
    <name type="scientific">Chaetomium tenue</name>
    <dbReference type="NCBI Taxonomy" id="1854479"/>
    <lineage>
        <taxon>Eukaryota</taxon>
        <taxon>Fungi</taxon>
        <taxon>Dikarya</taxon>
        <taxon>Ascomycota</taxon>
        <taxon>Pezizomycotina</taxon>
        <taxon>Sordariomycetes</taxon>
        <taxon>Sordariomycetidae</taxon>
        <taxon>Sordariales</taxon>
        <taxon>Chaetomiaceae</taxon>
        <taxon>Chaetomium</taxon>
    </lineage>
</organism>
<evidence type="ECO:0000313" key="1">
    <source>
        <dbReference type="EMBL" id="KAH6631964.1"/>
    </source>
</evidence>
<accession>A0ACB7P927</accession>
<proteinExistence type="predicted"/>
<keyword evidence="2" id="KW-1185">Reference proteome</keyword>
<evidence type="ECO:0000313" key="2">
    <source>
        <dbReference type="Proteomes" id="UP000724584"/>
    </source>
</evidence>
<comment type="caution">
    <text evidence="1">The sequence shown here is derived from an EMBL/GenBank/DDBJ whole genome shotgun (WGS) entry which is preliminary data.</text>
</comment>
<protein>
    <submittedName>
        <fullName evidence="1">Uncharacterized protein</fullName>
    </submittedName>
</protein>
<dbReference type="Proteomes" id="UP000724584">
    <property type="component" value="Unassembled WGS sequence"/>
</dbReference>